<dbReference type="InterPro" id="IPR000866">
    <property type="entry name" value="AhpC/TSA"/>
</dbReference>
<dbReference type="Pfam" id="PF00578">
    <property type="entry name" value="AhpC-TSA"/>
    <property type="match status" value="1"/>
</dbReference>
<evidence type="ECO:0000313" key="3">
    <source>
        <dbReference type="EMBL" id="MBU3065660.1"/>
    </source>
</evidence>
<dbReference type="RefSeq" id="WP_215917434.1">
    <property type="nucleotide sequence ID" value="NZ_JAHKNI010000004.1"/>
</dbReference>
<keyword evidence="4" id="KW-1185">Reference proteome</keyword>
<dbReference type="InterPro" id="IPR013766">
    <property type="entry name" value="Thioredoxin_domain"/>
</dbReference>
<evidence type="ECO:0000313" key="4">
    <source>
        <dbReference type="Proteomes" id="UP000733379"/>
    </source>
</evidence>
<name>A0ABS6B5R8_9NOCA</name>
<dbReference type="PROSITE" id="PS51352">
    <property type="entry name" value="THIOREDOXIN_2"/>
    <property type="match status" value="1"/>
</dbReference>
<reference evidence="3 4" key="1">
    <citation type="submission" date="2021-06" db="EMBL/GenBank/DDBJ databases">
        <title>Actinomycetes sequencing.</title>
        <authorList>
            <person name="Shan Q."/>
        </authorList>
    </citation>
    <scope>NUCLEOTIDE SEQUENCE [LARGE SCALE GENOMIC DNA]</scope>
    <source>
        <strain evidence="3 4">NEAU-G5</strain>
    </source>
</reference>
<dbReference type="EMBL" id="JAHKNI010000004">
    <property type="protein sequence ID" value="MBU3062506.1"/>
    <property type="molecule type" value="Genomic_DNA"/>
</dbReference>
<dbReference type="SUPFAM" id="SSF52833">
    <property type="entry name" value="Thioredoxin-like"/>
    <property type="match status" value="1"/>
</dbReference>
<protein>
    <submittedName>
        <fullName evidence="3">Peroxiredoxin family protein</fullName>
    </submittedName>
</protein>
<dbReference type="Gene3D" id="3.40.30.10">
    <property type="entry name" value="Glutaredoxin"/>
    <property type="match status" value="1"/>
</dbReference>
<dbReference type="InterPro" id="IPR036249">
    <property type="entry name" value="Thioredoxin-like_sf"/>
</dbReference>
<gene>
    <name evidence="2" type="ORF">KO481_13360</name>
    <name evidence="3" type="ORF">KO481_29550</name>
</gene>
<sequence>MSKGHIAMLTTGSAAPDMQLEDTAGNTWRLSDQLGTHGALLFFVRSTSCPICNRHVRDLLAQRGGFEADDVRLYLAIPEAHDAGRAWRTQHRITVPVLVGSAGSPHQSVGLTRRLFGSMQQSGSVLVDPGGIVRHAHGATMPVNSYDKKGIQAAIRAMRGPAGT</sequence>
<accession>A0ABS6B5R8</accession>
<evidence type="ECO:0000259" key="1">
    <source>
        <dbReference type="PROSITE" id="PS51352"/>
    </source>
</evidence>
<dbReference type="EMBL" id="JAHKNI010000011">
    <property type="protein sequence ID" value="MBU3065660.1"/>
    <property type="molecule type" value="Genomic_DNA"/>
</dbReference>
<evidence type="ECO:0000313" key="2">
    <source>
        <dbReference type="EMBL" id="MBU3062506.1"/>
    </source>
</evidence>
<proteinExistence type="predicted"/>
<organism evidence="3 4">
    <name type="scientific">Nocardia albiluteola</name>
    <dbReference type="NCBI Taxonomy" id="2842303"/>
    <lineage>
        <taxon>Bacteria</taxon>
        <taxon>Bacillati</taxon>
        <taxon>Actinomycetota</taxon>
        <taxon>Actinomycetes</taxon>
        <taxon>Mycobacteriales</taxon>
        <taxon>Nocardiaceae</taxon>
        <taxon>Nocardia</taxon>
    </lineage>
</organism>
<feature type="domain" description="Thioredoxin" evidence="1">
    <location>
        <begin position="9"/>
        <end position="160"/>
    </location>
</feature>
<comment type="caution">
    <text evidence="3">The sequence shown here is derived from an EMBL/GenBank/DDBJ whole genome shotgun (WGS) entry which is preliminary data.</text>
</comment>
<dbReference type="Proteomes" id="UP000733379">
    <property type="component" value="Unassembled WGS sequence"/>
</dbReference>